<dbReference type="Pfam" id="PF00398">
    <property type="entry name" value="RrnaAD"/>
    <property type="match status" value="1"/>
</dbReference>
<evidence type="ECO:0000256" key="4">
    <source>
        <dbReference type="ARBA" id="ARBA00022679"/>
    </source>
</evidence>
<dbReference type="NCBIfam" id="TIGR00755">
    <property type="entry name" value="ksgA"/>
    <property type="match status" value="1"/>
</dbReference>
<dbReference type="PANTHER" id="PTHR11727:SF7">
    <property type="entry name" value="DIMETHYLADENOSINE TRANSFERASE-RELATED"/>
    <property type="match status" value="1"/>
</dbReference>
<evidence type="ECO:0000313" key="10">
    <source>
        <dbReference type="EMBL" id="PIW36293.1"/>
    </source>
</evidence>
<dbReference type="GO" id="GO:0052908">
    <property type="term" value="F:16S rRNA (adenine(1518)-N(6)/adenine(1519)-N(6))-dimethyltransferase activity"/>
    <property type="evidence" value="ECO:0007669"/>
    <property type="project" value="UniProtKB-EC"/>
</dbReference>
<protein>
    <recommendedName>
        <fullName evidence="7">Ribosomal RNA small subunit methyltransferase A</fullName>
        <ecNumber evidence="7">2.1.1.182</ecNumber>
    </recommendedName>
    <alternativeName>
        <fullName evidence="7">16S rRNA (adenine(1518)-N(6)/adenine(1519)-N(6))-dimethyltransferase</fullName>
    </alternativeName>
    <alternativeName>
        <fullName evidence="7">16S rRNA dimethyladenosine transferase</fullName>
    </alternativeName>
    <alternativeName>
        <fullName evidence="7">16S rRNA dimethylase</fullName>
    </alternativeName>
    <alternativeName>
        <fullName evidence="7">S-adenosylmethionine-6-N', N'-adenosyl(rRNA) dimethyltransferase</fullName>
    </alternativeName>
</protein>
<dbReference type="PANTHER" id="PTHR11727">
    <property type="entry name" value="DIMETHYLADENOSINE TRANSFERASE"/>
    <property type="match status" value="1"/>
</dbReference>
<dbReference type="EMBL" id="PFGC01000063">
    <property type="protein sequence ID" value="PIW36293.1"/>
    <property type="molecule type" value="Genomic_DNA"/>
</dbReference>
<dbReference type="InterPro" id="IPR011530">
    <property type="entry name" value="rRNA_adenine_dimethylase"/>
</dbReference>
<dbReference type="Gene3D" id="3.40.50.150">
    <property type="entry name" value="Vaccinia Virus protein VP39"/>
    <property type="match status" value="1"/>
</dbReference>
<keyword evidence="3 7" id="KW-0489">Methyltransferase</keyword>
<evidence type="ECO:0000256" key="8">
    <source>
        <dbReference type="PROSITE-ProRule" id="PRU01026"/>
    </source>
</evidence>
<dbReference type="InterPro" id="IPR029063">
    <property type="entry name" value="SAM-dependent_MTases_sf"/>
</dbReference>
<evidence type="ECO:0000313" key="11">
    <source>
        <dbReference type="Proteomes" id="UP000230292"/>
    </source>
</evidence>
<comment type="function">
    <text evidence="7">Specifically dimethylates two adjacent adenosines (A1518 and A1519) in the loop of a conserved hairpin near the 3'-end of 16S rRNA in the 30S particle. May play a critical role in biogenesis of 30S subunits.</text>
</comment>
<dbReference type="InterPro" id="IPR001737">
    <property type="entry name" value="KsgA/Erm"/>
</dbReference>
<evidence type="ECO:0000256" key="7">
    <source>
        <dbReference type="HAMAP-Rule" id="MF_00607"/>
    </source>
</evidence>
<dbReference type="InterPro" id="IPR023165">
    <property type="entry name" value="rRNA_Ade_diMease-like_C"/>
</dbReference>
<feature type="domain" description="Ribosomal RNA adenine methylase transferase N-terminal" evidence="9">
    <location>
        <begin position="31"/>
        <end position="201"/>
    </location>
</feature>
<gene>
    <name evidence="7 10" type="primary">rsmA</name>
    <name evidence="7" type="synonym">ksgA</name>
    <name evidence="10" type="ORF">COW24_06080</name>
</gene>
<name>A0A2M7H235_9BACT</name>
<dbReference type="EC" id="2.1.1.182" evidence="7"/>
<reference evidence="10 11" key="1">
    <citation type="submission" date="2017-09" db="EMBL/GenBank/DDBJ databases">
        <title>Depth-based differentiation of microbial function through sediment-hosted aquifers and enrichment of novel symbionts in the deep terrestrial subsurface.</title>
        <authorList>
            <person name="Probst A.J."/>
            <person name="Ladd B."/>
            <person name="Jarett J.K."/>
            <person name="Geller-Mcgrath D.E."/>
            <person name="Sieber C.M."/>
            <person name="Emerson J.B."/>
            <person name="Anantharaman K."/>
            <person name="Thomas B.C."/>
            <person name="Malmstrom R."/>
            <person name="Stieglmeier M."/>
            <person name="Klingl A."/>
            <person name="Woyke T."/>
            <person name="Ryan C.M."/>
            <person name="Banfield J.F."/>
        </authorList>
    </citation>
    <scope>NUCLEOTIDE SEQUENCE [LARGE SCALE GENOMIC DNA]</scope>
    <source>
        <strain evidence="10">CG15_BIG_FIL_POST_REV_8_21_14_020_45_12</strain>
    </source>
</reference>
<sequence>MNKDQLETLLKKHQLTPRKEQGQNFLINEDVIDASLAAAELSSADTVLEIGPGFGALTKRLVGIAGKVVAVEQDRVLASTLKPLSEQNDNLLVINEDIRTFHRAEAGLLDNGYKLVANLPYNITSWVMREFTEHNPKPSRMVVMVQKEVAERIIAKPGKMSILAAAIQLYTNPRIVTIVDRTSFHPIPDVDSAIICCDLLPTPRSSDPERLMKFIKVGFASKRKQLHNTLSAGYPISSTQVRVILGDIGLSQTARPQELSLEDWEAVSQAVFQKVRL</sequence>
<feature type="binding site" evidence="7 8">
    <location>
        <position position="26"/>
    </location>
    <ligand>
        <name>S-adenosyl-L-methionine</name>
        <dbReference type="ChEBI" id="CHEBI:59789"/>
    </ligand>
</feature>
<dbReference type="Gene3D" id="1.10.8.100">
    <property type="entry name" value="Ribosomal RNA adenine dimethylase-like, domain 2"/>
    <property type="match status" value="1"/>
</dbReference>
<evidence type="ECO:0000256" key="6">
    <source>
        <dbReference type="ARBA" id="ARBA00022884"/>
    </source>
</evidence>
<keyword evidence="4 7" id="KW-0808">Transferase</keyword>
<feature type="binding site" evidence="7 8">
    <location>
        <position position="97"/>
    </location>
    <ligand>
        <name>S-adenosyl-L-methionine</name>
        <dbReference type="ChEBI" id="CHEBI:59789"/>
    </ligand>
</feature>
<organism evidence="10 11">
    <name type="scientific">Candidatus Kerfeldbacteria bacterium CG15_BIG_FIL_POST_REV_8_21_14_020_45_12</name>
    <dbReference type="NCBI Taxonomy" id="2014247"/>
    <lineage>
        <taxon>Bacteria</taxon>
        <taxon>Candidatus Kerfeldiibacteriota</taxon>
    </lineage>
</organism>
<evidence type="ECO:0000256" key="1">
    <source>
        <dbReference type="ARBA" id="ARBA00022490"/>
    </source>
</evidence>
<keyword evidence="5 7" id="KW-0949">S-adenosyl-L-methionine</keyword>
<dbReference type="GO" id="GO:0005829">
    <property type="term" value="C:cytosol"/>
    <property type="evidence" value="ECO:0007669"/>
    <property type="project" value="TreeGrafter"/>
</dbReference>
<evidence type="ECO:0000256" key="2">
    <source>
        <dbReference type="ARBA" id="ARBA00022552"/>
    </source>
</evidence>
<dbReference type="PROSITE" id="PS51689">
    <property type="entry name" value="SAM_RNA_A_N6_MT"/>
    <property type="match status" value="1"/>
</dbReference>
<comment type="subcellular location">
    <subcellularLocation>
        <location evidence="7">Cytoplasm</location>
    </subcellularLocation>
</comment>
<comment type="similarity">
    <text evidence="7">Belongs to the class I-like SAM-binding methyltransferase superfamily. rRNA adenine N(6)-methyltransferase family. RsmA subfamily.</text>
</comment>
<keyword evidence="1 7" id="KW-0963">Cytoplasm</keyword>
<dbReference type="PROSITE" id="PS01131">
    <property type="entry name" value="RRNA_A_DIMETH"/>
    <property type="match status" value="1"/>
</dbReference>
<dbReference type="SMART" id="SM00650">
    <property type="entry name" value="rADc"/>
    <property type="match status" value="1"/>
</dbReference>
<feature type="binding site" evidence="7 8">
    <location>
        <position position="118"/>
    </location>
    <ligand>
        <name>S-adenosyl-L-methionine</name>
        <dbReference type="ChEBI" id="CHEBI:59789"/>
    </ligand>
</feature>
<evidence type="ECO:0000256" key="5">
    <source>
        <dbReference type="ARBA" id="ARBA00022691"/>
    </source>
</evidence>
<keyword evidence="2 7" id="KW-0698">rRNA processing</keyword>
<dbReference type="InterPro" id="IPR020596">
    <property type="entry name" value="rRNA_Ade_Mease_Trfase_CS"/>
</dbReference>
<dbReference type="GO" id="GO:0003723">
    <property type="term" value="F:RNA binding"/>
    <property type="evidence" value="ECO:0007669"/>
    <property type="project" value="UniProtKB-UniRule"/>
</dbReference>
<evidence type="ECO:0000256" key="3">
    <source>
        <dbReference type="ARBA" id="ARBA00022603"/>
    </source>
</evidence>
<dbReference type="HAMAP" id="MF_00607">
    <property type="entry name" value="16SrRNA_methyltr_A"/>
    <property type="match status" value="1"/>
</dbReference>
<keyword evidence="6 7" id="KW-0694">RNA-binding</keyword>
<dbReference type="AlphaFoldDB" id="A0A2M7H235"/>
<comment type="caution">
    <text evidence="10">The sequence shown here is derived from an EMBL/GenBank/DDBJ whole genome shotgun (WGS) entry which is preliminary data.</text>
</comment>
<proteinExistence type="inferred from homology"/>
<accession>A0A2M7H235</accession>
<feature type="binding site" evidence="7 8">
    <location>
        <position position="51"/>
    </location>
    <ligand>
        <name>S-adenosyl-L-methionine</name>
        <dbReference type="ChEBI" id="CHEBI:59789"/>
    </ligand>
</feature>
<feature type="binding site" evidence="7 8">
    <location>
        <position position="72"/>
    </location>
    <ligand>
        <name>S-adenosyl-L-methionine</name>
        <dbReference type="ChEBI" id="CHEBI:59789"/>
    </ligand>
</feature>
<dbReference type="InterPro" id="IPR020598">
    <property type="entry name" value="rRNA_Ade_methylase_Trfase_N"/>
</dbReference>
<evidence type="ECO:0000259" key="9">
    <source>
        <dbReference type="SMART" id="SM00650"/>
    </source>
</evidence>
<dbReference type="SUPFAM" id="SSF53335">
    <property type="entry name" value="S-adenosyl-L-methionine-dependent methyltransferases"/>
    <property type="match status" value="1"/>
</dbReference>
<dbReference type="Proteomes" id="UP000230292">
    <property type="component" value="Unassembled WGS sequence"/>
</dbReference>
<feature type="binding site" evidence="7 8">
    <location>
        <position position="24"/>
    </location>
    <ligand>
        <name>S-adenosyl-L-methionine</name>
        <dbReference type="ChEBI" id="CHEBI:59789"/>
    </ligand>
</feature>
<comment type="catalytic activity">
    <reaction evidence="7">
        <text>adenosine(1518)/adenosine(1519) in 16S rRNA + 4 S-adenosyl-L-methionine = N(6)-dimethyladenosine(1518)/N(6)-dimethyladenosine(1519) in 16S rRNA + 4 S-adenosyl-L-homocysteine + 4 H(+)</text>
        <dbReference type="Rhea" id="RHEA:19609"/>
        <dbReference type="Rhea" id="RHEA-COMP:10232"/>
        <dbReference type="Rhea" id="RHEA-COMP:10233"/>
        <dbReference type="ChEBI" id="CHEBI:15378"/>
        <dbReference type="ChEBI" id="CHEBI:57856"/>
        <dbReference type="ChEBI" id="CHEBI:59789"/>
        <dbReference type="ChEBI" id="CHEBI:74411"/>
        <dbReference type="ChEBI" id="CHEBI:74493"/>
        <dbReference type="EC" id="2.1.1.182"/>
    </reaction>
</comment>